<feature type="transmembrane region" description="Helical" evidence="6">
    <location>
        <begin position="99"/>
        <end position="121"/>
    </location>
</feature>
<keyword evidence="8" id="KW-1185">Reference proteome</keyword>
<dbReference type="PANTHER" id="PTHR30213">
    <property type="entry name" value="INNER MEMBRANE PROTEIN YHJD"/>
    <property type="match status" value="1"/>
</dbReference>
<dbReference type="Proteomes" id="UP000298631">
    <property type="component" value="Chromosome"/>
</dbReference>
<keyword evidence="4 6" id="KW-1133">Transmembrane helix</keyword>
<sequence length="275" mass="29302">MTKLYEVALGVWHRVTEAQIGLIAAGIGFFGFLAIFPALAAVITIWGFAANPVVVQTQLALAEGYLPPEAYDLLSGQVGRILATNSRSLGITTLLSTVFALWSARAGVSALITGLNTIYRLPGRSGLRHVLRAFVLTLVLVGLVLAGMTLAVVVPVVLGFFDLGKATEIALSTANFLVGMLFVMVSIALAYRLGPNRAQGTTRPPFFTVGLFLAIGLWVTVSRGLVFYLTDFANYNQVYGSIGAVVALLMWFYLSAFAVLLGAAINAELEARKAQ</sequence>
<feature type="transmembrane region" description="Helical" evidence="6">
    <location>
        <begin position="173"/>
        <end position="194"/>
    </location>
</feature>
<comment type="subcellular location">
    <subcellularLocation>
        <location evidence="1">Cell membrane</location>
        <topology evidence="1">Multi-pass membrane protein</topology>
    </subcellularLocation>
</comment>
<dbReference type="KEGG" id="pseb:EOK75_05700"/>
<keyword evidence="5 6" id="KW-0472">Membrane</keyword>
<proteinExistence type="predicted"/>
<protein>
    <submittedName>
        <fullName evidence="7">YihY/virulence factor BrkB family protein</fullName>
    </submittedName>
</protein>
<dbReference type="Pfam" id="PF03631">
    <property type="entry name" value="Virul_fac_BrkB"/>
    <property type="match status" value="1"/>
</dbReference>
<evidence type="ECO:0000313" key="7">
    <source>
        <dbReference type="EMBL" id="QCO55312.1"/>
    </source>
</evidence>
<dbReference type="OrthoDB" id="9781030at2"/>
<dbReference type="PIRSF" id="PIRSF035875">
    <property type="entry name" value="RNase_BN"/>
    <property type="match status" value="1"/>
</dbReference>
<feature type="transmembrane region" description="Helical" evidence="6">
    <location>
        <begin position="242"/>
        <end position="265"/>
    </location>
</feature>
<dbReference type="EMBL" id="CP039964">
    <property type="protein sequence ID" value="QCO55312.1"/>
    <property type="molecule type" value="Genomic_DNA"/>
</dbReference>
<reference evidence="7 8" key="1">
    <citation type="submission" date="2019-05" db="EMBL/GenBank/DDBJ databases">
        <title>Pseudorhodobacter turbinis sp. nov., isolated from the gut of the Korean turban shell.</title>
        <authorList>
            <person name="Jeong Y.-S."/>
            <person name="Kang W.-R."/>
            <person name="Bae J.-W."/>
        </authorList>
    </citation>
    <scope>NUCLEOTIDE SEQUENCE [LARGE SCALE GENOMIC DNA]</scope>
    <source>
        <strain evidence="7 8">S12M18</strain>
    </source>
</reference>
<dbReference type="GO" id="GO:0005886">
    <property type="term" value="C:plasma membrane"/>
    <property type="evidence" value="ECO:0007669"/>
    <property type="project" value="UniProtKB-SubCell"/>
</dbReference>
<evidence type="ECO:0000256" key="3">
    <source>
        <dbReference type="ARBA" id="ARBA00022692"/>
    </source>
</evidence>
<evidence type="ECO:0000256" key="6">
    <source>
        <dbReference type="SAM" id="Phobius"/>
    </source>
</evidence>
<gene>
    <name evidence="7" type="ORF">EOK75_05700</name>
</gene>
<evidence type="ECO:0000256" key="5">
    <source>
        <dbReference type="ARBA" id="ARBA00023136"/>
    </source>
</evidence>
<evidence type="ECO:0000313" key="8">
    <source>
        <dbReference type="Proteomes" id="UP000298631"/>
    </source>
</evidence>
<organism evidence="7 8">
    <name type="scientific">Pseudorhodobacter turbinis</name>
    <dbReference type="NCBI Taxonomy" id="2500533"/>
    <lineage>
        <taxon>Bacteria</taxon>
        <taxon>Pseudomonadati</taxon>
        <taxon>Pseudomonadota</taxon>
        <taxon>Alphaproteobacteria</taxon>
        <taxon>Rhodobacterales</taxon>
        <taxon>Paracoccaceae</taxon>
        <taxon>Pseudorhodobacter</taxon>
    </lineage>
</organism>
<evidence type="ECO:0000256" key="1">
    <source>
        <dbReference type="ARBA" id="ARBA00004651"/>
    </source>
</evidence>
<accession>A0A4P8EF45</accession>
<keyword evidence="3 6" id="KW-0812">Transmembrane</keyword>
<name>A0A4P8EF45_9RHOB</name>
<evidence type="ECO:0000256" key="2">
    <source>
        <dbReference type="ARBA" id="ARBA00022475"/>
    </source>
</evidence>
<dbReference type="AlphaFoldDB" id="A0A4P8EF45"/>
<feature type="transmembrane region" description="Helical" evidence="6">
    <location>
        <begin position="206"/>
        <end position="230"/>
    </location>
</feature>
<feature type="transmembrane region" description="Helical" evidence="6">
    <location>
        <begin position="20"/>
        <end position="49"/>
    </location>
</feature>
<feature type="transmembrane region" description="Helical" evidence="6">
    <location>
        <begin position="133"/>
        <end position="161"/>
    </location>
</feature>
<dbReference type="PANTHER" id="PTHR30213:SF0">
    <property type="entry name" value="UPF0761 MEMBRANE PROTEIN YIHY"/>
    <property type="match status" value="1"/>
</dbReference>
<dbReference type="NCBIfam" id="TIGR00765">
    <property type="entry name" value="yihY_not_rbn"/>
    <property type="match status" value="1"/>
</dbReference>
<evidence type="ECO:0000256" key="4">
    <source>
        <dbReference type="ARBA" id="ARBA00022989"/>
    </source>
</evidence>
<dbReference type="RefSeq" id="WP_137192995.1">
    <property type="nucleotide sequence ID" value="NZ_CP039964.1"/>
</dbReference>
<keyword evidence="2" id="KW-1003">Cell membrane</keyword>
<dbReference type="InterPro" id="IPR017039">
    <property type="entry name" value="Virul_fac_BrkB"/>
</dbReference>